<evidence type="ECO:0000313" key="2">
    <source>
        <dbReference type="EMBL" id="NNJ25040.1"/>
    </source>
</evidence>
<protein>
    <recommendedName>
        <fullName evidence="1">Fido domain-containing protein</fullName>
    </recommendedName>
</protein>
<comment type="caution">
    <text evidence="2">The sequence shown here is derived from an EMBL/GenBank/DDBJ whole genome shotgun (WGS) entry which is preliminary data.</text>
</comment>
<accession>A0ABX1VC04</accession>
<dbReference type="PANTHER" id="PTHR39426:SF1">
    <property type="entry name" value="HOMOLOGY TO DEATH-ON-CURING PROTEIN OF PHAGE P1"/>
    <property type="match status" value="1"/>
</dbReference>
<dbReference type="InterPro" id="IPR003812">
    <property type="entry name" value="Fido"/>
</dbReference>
<dbReference type="SUPFAM" id="SSF140931">
    <property type="entry name" value="Fic-like"/>
    <property type="match status" value="1"/>
</dbReference>
<dbReference type="EMBL" id="WTPX01000023">
    <property type="protein sequence ID" value="NNJ25040.1"/>
    <property type="molecule type" value="Genomic_DNA"/>
</dbReference>
<dbReference type="Pfam" id="PF02661">
    <property type="entry name" value="Fic"/>
    <property type="match status" value="1"/>
</dbReference>
<dbReference type="NCBIfam" id="TIGR01550">
    <property type="entry name" value="DOC_P1"/>
    <property type="match status" value="1"/>
</dbReference>
<dbReference type="PROSITE" id="PS51459">
    <property type="entry name" value="FIDO"/>
    <property type="match status" value="1"/>
</dbReference>
<dbReference type="Proteomes" id="UP000609651">
    <property type="component" value="Unassembled WGS sequence"/>
</dbReference>
<dbReference type="PIRSF" id="PIRSF018297">
    <property type="entry name" value="Doc"/>
    <property type="match status" value="1"/>
</dbReference>
<sequence length="130" mass="13877">MERLTLDDLLELHEAILATSGGSTGLRDPGTVHSALSQPFAAFGGKDLYPSLEEKAACICYTIVRGHPFVDGNKRTGHGAAALFLKLNGFELRAEIDDAEATILALAAGTLPREELTVWVRDHAVPHAAD</sequence>
<dbReference type="InterPro" id="IPR006440">
    <property type="entry name" value="Doc"/>
</dbReference>
<dbReference type="RefSeq" id="WP_206678575.1">
    <property type="nucleotide sequence ID" value="NZ_WTPX01000023.1"/>
</dbReference>
<name>A0ABX1VC04_9PLAN</name>
<proteinExistence type="predicted"/>
<gene>
    <name evidence="2" type="ORF">LzC2_11020</name>
</gene>
<reference evidence="2 3" key="1">
    <citation type="journal article" date="2020" name="Syst. Appl. Microbiol.">
        <title>Alienimonas chondri sp. nov., a novel planctomycete isolated from the biofilm of the red alga Chondrus crispus.</title>
        <authorList>
            <person name="Vitorino I."/>
            <person name="Albuquerque L."/>
            <person name="Wiegand S."/>
            <person name="Kallscheuer N."/>
            <person name="da Costa M.S."/>
            <person name="Lobo-da-Cunha A."/>
            <person name="Jogler C."/>
            <person name="Lage O.M."/>
        </authorList>
    </citation>
    <scope>NUCLEOTIDE SEQUENCE [LARGE SCALE GENOMIC DNA]</scope>
    <source>
        <strain evidence="2 3">LzC2</strain>
    </source>
</reference>
<dbReference type="InterPro" id="IPR036597">
    <property type="entry name" value="Fido-like_dom_sf"/>
</dbReference>
<dbReference type="InterPro" id="IPR053737">
    <property type="entry name" value="Type_II_TA_Toxin"/>
</dbReference>
<dbReference type="Gene3D" id="1.20.120.1870">
    <property type="entry name" value="Fic/DOC protein, Fido domain"/>
    <property type="match status" value="1"/>
</dbReference>
<dbReference type="PANTHER" id="PTHR39426">
    <property type="entry name" value="HOMOLOGY TO DEATH-ON-CURING PROTEIN OF PHAGE P1"/>
    <property type="match status" value="1"/>
</dbReference>
<organism evidence="2 3">
    <name type="scientific">Alienimonas chondri</name>
    <dbReference type="NCBI Taxonomy" id="2681879"/>
    <lineage>
        <taxon>Bacteria</taxon>
        <taxon>Pseudomonadati</taxon>
        <taxon>Planctomycetota</taxon>
        <taxon>Planctomycetia</taxon>
        <taxon>Planctomycetales</taxon>
        <taxon>Planctomycetaceae</taxon>
        <taxon>Alienimonas</taxon>
    </lineage>
</organism>
<evidence type="ECO:0000259" key="1">
    <source>
        <dbReference type="PROSITE" id="PS51459"/>
    </source>
</evidence>
<evidence type="ECO:0000313" key="3">
    <source>
        <dbReference type="Proteomes" id="UP000609651"/>
    </source>
</evidence>
<keyword evidence="3" id="KW-1185">Reference proteome</keyword>
<feature type="domain" description="Fido" evidence="1">
    <location>
        <begin position="4"/>
        <end position="122"/>
    </location>
</feature>